<protein>
    <submittedName>
        <fullName evidence="1">Uncharacterized protein</fullName>
    </submittedName>
</protein>
<sequence>MLLSAKVTQKHFCQLRQQKCNLQAGFALSEGQRAAFEKALSALSAKL</sequence>
<evidence type="ECO:0000313" key="1">
    <source>
        <dbReference type="EMBL" id="EET61294.1"/>
    </source>
</evidence>
<comment type="caution">
    <text evidence="1">The sequence shown here is derived from an EMBL/GenBank/DDBJ whole genome shotgun (WGS) entry which is preliminary data.</text>
</comment>
<proteinExistence type="predicted"/>
<keyword evidence="2" id="KW-1185">Reference proteome</keyword>
<accession>C6LD60</accession>
<organism evidence="1 2">
    <name type="scientific">Marvinbryantia formatexigens DSM 14469</name>
    <dbReference type="NCBI Taxonomy" id="478749"/>
    <lineage>
        <taxon>Bacteria</taxon>
        <taxon>Bacillati</taxon>
        <taxon>Bacillota</taxon>
        <taxon>Clostridia</taxon>
        <taxon>Lachnospirales</taxon>
        <taxon>Lachnospiraceae</taxon>
        <taxon>Marvinbryantia</taxon>
    </lineage>
</organism>
<name>C6LD60_9FIRM</name>
<evidence type="ECO:0000313" key="2">
    <source>
        <dbReference type="Proteomes" id="UP000005561"/>
    </source>
</evidence>
<reference evidence="1" key="1">
    <citation type="submission" date="2009-07" db="EMBL/GenBank/DDBJ databases">
        <authorList>
            <person name="Weinstock G."/>
            <person name="Sodergren E."/>
            <person name="Clifton S."/>
            <person name="Fulton L."/>
            <person name="Fulton B."/>
            <person name="Courtney L."/>
            <person name="Fronick C."/>
            <person name="Harrison M."/>
            <person name="Strong C."/>
            <person name="Farmer C."/>
            <person name="Delahaunty K."/>
            <person name="Markovic C."/>
            <person name="Hall O."/>
            <person name="Minx P."/>
            <person name="Tomlinson C."/>
            <person name="Mitreva M."/>
            <person name="Nelson J."/>
            <person name="Hou S."/>
            <person name="Wollam A."/>
            <person name="Pepin K.H."/>
            <person name="Johnson M."/>
            <person name="Bhonagiri V."/>
            <person name="Nash W.E."/>
            <person name="Warren W."/>
            <person name="Chinwalla A."/>
            <person name="Mardis E.R."/>
            <person name="Wilson R.K."/>
        </authorList>
    </citation>
    <scope>NUCLEOTIDE SEQUENCE [LARGE SCALE GENOMIC DNA]</scope>
    <source>
        <strain evidence="1">DSM 14469</strain>
    </source>
</reference>
<gene>
    <name evidence="1" type="ORF">BRYFOR_06469</name>
</gene>
<dbReference type="EMBL" id="ACCL02000006">
    <property type="protein sequence ID" value="EET61294.1"/>
    <property type="molecule type" value="Genomic_DNA"/>
</dbReference>
<dbReference type="AlphaFoldDB" id="C6LD60"/>
<dbReference type="Proteomes" id="UP000005561">
    <property type="component" value="Unassembled WGS sequence"/>
</dbReference>